<dbReference type="EMBL" id="JAUKUD010000007">
    <property type="protein sequence ID" value="KAK0738289.1"/>
    <property type="molecule type" value="Genomic_DNA"/>
</dbReference>
<feature type="region of interest" description="Disordered" evidence="1">
    <location>
        <begin position="140"/>
        <end position="190"/>
    </location>
</feature>
<protein>
    <recommendedName>
        <fullName evidence="4">CENP-V/GFA domain-containing protein</fullName>
    </recommendedName>
</protein>
<feature type="compositionally biased region" description="Low complexity" evidence="1">
    <location>
        <begin position="140"/>
        <end position="150"/>
    </location>
</feature>
<dbReference type="Proteomes" id="UP001172155">
    <property type="component" value="Unassembled WGS sequence"/>
</dbReference>
<evidence type="ECO:0008006" key="4">
    <source>
        <dbReference type="Google" id="ProtNLM"/>
    </source>
</evidence>
<keyword evidence="3" id="KW-1185">Reference proteome</keyword>
<dbReference type="AlphaFoldDB" id="A0AA40EEA8"/>
<gene>
    <name evidence="2" type="ORF">B0T18DRAFT_394605</name>
</gene>
<evidence type="ECO:0000313" key="3">
    <source>
        <dbReference type="Proteomes" id="UP001172155"/>
    </source>
</evidence>
<name>A0AA40EEA8_9PEZI</name>
<evidence type="ECO:0000256" key="1">
    <source>
        <dbReference type="SAM" id="MobiDB-lite"/>
    </source>
</evidence>
<accession>A0AA40EEA8</accession>
<feature type="region of interest" description="Disordered" evidence="1">
    <location>
        <begin position="242"/>
        <end position="278"/>
    </location>
</feature>
<organism evidence="2 3">
    <name type="scientific">Schizothecium vesticola</name>
    <dbReference type="NCBI Taxonomy" id="314040"/>
    <lineage>
        <taxon>Eukaryota</taxon>
        <taxon>Fungi</taxon>
        <taxon>Dikarya</taxon>
        <taxon>Ascomycota</taxon>
        <taxon>Pezizomycotina</taxon>
        <taxon>Sordariomycetes</taxon>
        <taxon>Sordariomycetidae</taxon>
        <taxon>Sordariales</taxon>
        <taxon>Schizotheciaceae</taxon>
        <taxon>Schizothecium</taxon>
    </lineage>
</organism>
<feature type="compositionally biased region" description="Basic and acidic residues" evidence="1">
    <location>
        <begin position="163"/>
        <end position="178"/>
    </location>
</feature>
<evidence type="ECO:0000313" key="2">
    <source>
        <dbReference type="EMBL" id="KAK0738289.1"/>
    </source>
</evidence>
<sequence>MFHEKPKMSTARPLRGGCHCGRNRYIIKCPDLSIAQLQRPQVLFNDRQSHLPSFGGSLLSAFLRVPLENFFSATIPFHADETHSLISKVCPSSAHEQRRFCGFCGTPLSYWSEEPRSEADYIQLTLGSLFPEDLADLEDLGLLPDSGSDSSDAEGGADDDGAEQQKQRQEQDTPMAEHDAEEEEMVVTTKRRQTVGGVSWFDTLMEGSRLGGRVRVAKGRRTNRSGSVRVEWEVVEWNDDGGEDEAAAEAARNGKRKLADREGAGPAGGAMEGVRRHV</sequence>
<dbReference type="SUPFAM" id="SSF51316">
    <property type="entry name" value="Mss4-like"/>
    <property type="match status" value="1"/>
</dbReference>
<feature type="compositionally biased region" description="Acidic residues" evidence="1">
    <location>
        <begin position="151"/>
        <end position="162"/>
    </location>
</feature>
<proteinExistence type="predicted"/>
<comment type="caution">
    <text evidence="2">The sequence shown here is derived from an EMBL/GenBank/DDBJ whole genome shotgun (WGS) entry which is preliminary data.</text>
</comment>
<reference evidence="2" key="1">
    <citation type="submission" date="2023-06" db="EMBL/GenBank/DDBJ databases">
        <title>Genome-scale phylogeny and comparative genomics of the fungal order Sordariales.</title>
        <authorList>
            <consortium name="Lawrence Berkeley National Laboratory"/>
            <person name="Hensen N."/>
            <person name="Bonometti L."/>
            <person name="Westerberg I."/>
            <person name="Brannstrom I.O."/>
            <person name="Guillou S."/>
            <person name="Cros-Aarteil S."/>
            <person name="Calhoun S."/>
            <person name="Haridas S."/>
            <person name="Kuo A."/>
            <person name="Mondo S."/>
            <person name="Pangilinan J."/>
            <person name="Riley R."/>
            <person name="LaButti K."/>
            <person name="Andreopoulos B."/>
            <person name="Lipzen A."/>
            <person name="Chen C."/>
            <person name="Yanf M."/>
            <person name="Daum C."/>
            <person name="Ng V."/>
            <person name="Clum A."/>
            <person name="Steindorff A."/>
            <person name="Ohm R."/>
            <person name="Martin F."/>
            <person name="Silar P."/>
            <person name="Natvig D."/>
            <person name="Lalanne C."/>
            <person name="Gautier V."/>
            <person name="Ament-velasquez S.L."/>
            <person name="Kruys A."/>
            <person name="Hutchinson M.I."/>
            <person name="Powell A.J."/>
            <person name="Barry K."/>
            <person name="Miller A.N."/>
            <person name="Grigoriev I.V."/>
            <person name="Debuchy R."/>
            <person name="Gladieux P."/>
            <person name="Thoren M.H."/>
            <person name="Johannesson H."/>
        </authorList>
    </citation>
    <scope>NUCLEOTIDE SEQUENCE</scope>
    <source>
        <strain evidence="2">SMH3187-1</strain>
    </source>
</reference>
<dbReference type="InterPro" id="IPR011057">
    <property type="entry name" value="Mss4-like_sf"/>
</dbReference>